<evidence type="ECO:0000259" key="10">
    <source>
        <dbReference type="Pfam" id="PF00128"/>
    </source>
</evidence>
<name>A0A8J6HK99_TENMO</name>
<keyword evidence="5" id="KW-0540">Nuclease</keyword>
<dbReference type="GO" id="GO:0006397">
    <property type="term" value="P:mRNA processing"/>
    <property type="evidence" value="ECO:0007669"/>
    <property type="project" value="UniProtKB-KW"/>
</dbReference>
<dbReference type="CDD" id="cd18673">
    <property type="entry name" value="PIN_XRN1-2-like"/>
    <property type="match status" value="1"/>
</dbReference>
<proteinExistence type="inferred from homology"/>
<dbReference type="Pfam" id="PF16028">
    <property type="entry name" value="SLC3A2_N"/>
    <property type="match status" value="1"/>
</dbReference>
<dbReference type="GO" id="GO:0003723">
    <property type="term" value="F:RNA binding"/>
    <property type="evidence" value="ECO:0007669"/>
    <property type="project" value="TreeGrafter"/>
</dbReference>
<keyword evidence="4" id="KW-0507">mRNA processing</keyword>
<keyword evidence="6" id="KW-0378">Hydrolase</keyword>
<dbReference type="EMBL" id="JABDTM020021891">
    <property type="protein sequence ID" value="KAH0816199.1"/>
    <property type="molecule type" value="Genomic_DNA"/>
</dbReference>
<evidence type="ECO:0000256" key="8">
    <source>
        <dbReference type="SAM" id="MobiDB-lite"/>
    </source>
</evidence>
<dbReference type="Pfam" id="PF03159">
    <property type="entry name" value="XRN_N"/>
    <property type="match status" value="1"/>
</dbReference>
<reference evidence="13" key="2">
    <citation type="submission" date="2021-08" db="EMBL/GenBank/DDBJ databases">
        <authorList>
            <person name="Eriksson T."/>
        </authorList>
    </citation>
    <scope>NUCLEOTIDE SEQUENCE</scope>
    <source>
        <strain evidence="13">Stoneville</strain>
        <tissue evidence="13">Whole head</tissue>
    </source>
</reference>
<keyword evidence="9" id="KW-0812">Transmembrane</keyword>
<evidence type="ECO:0000256" key="1">
    <source>
        <dbReference type="ARBA" id="ARBA00001657"/>
    </source>
</evidence>
<evidence type="ECO:0000256" key="9">
    <source>
        <dbReference type="SAM" id="Phobius"/>
    </source>
</evidence>
<evidence type="ECO:0000259" key="11">
    <source>
        <dbReference type="Pfam" id="PF03159"/>
    </source>
</evidence>
<comment type="catalytic activity">
    <reaction evidence="1">
        <text>Hydrolysis of terminal, non-reducing (1-&gt;4)-linked alpha-D-glucose residues with release of alpha-D-glucose.</text>
        <dbReference type="EC" id="3.2.1.20"/>
    </reaction>
</comment>
<evidence type="ECO:0000313" key="13">
    <source>
        <dbReference type="EMBL" id="KAH0816199.1"/>
    </source>
</evidence>
<dbReference type="InterPro" id="IPR045857">
    <property type="entry name" value="O16G_dom_2"/>
</dbReference>
<dbReference type="FunFam" id="3.40.50.12390:FF:000003">
    <property type="entry name" value="5'-3' exoribonuclease"/>
    <property type="match status" value="1"/>
</dbReference>
<feature type="transmembrane region" description="Helical" evidence="9">
    <location>
        <begin position="110"/>
        <end position="134"/>
    </location>
</feature>
<dbReference type="AlphaFoldDB" id="A0A8J6HK99"/>
<dbReference type="Gene3D" id="3.20.20.80">
    <property type="entry name" value="Glycosidases"/>
    <property type="match status" value="1"/>
</dbReference>
<dbReference type="GO" id="GO:0005634">
    <property type="term" value="C:nucleus"/>
    <property type="evidence" value="ECO:0007669"/>
    <property type="project" value="TreeGrafter"/>
</dbReference>
<evidence type="ECO:0000256" key="5">
    <source>
        <dbReference type="ARBA" id="ARBA00022722"/>
    </source>
</evidence>
<dbReference type="Gene3D" id="3.90.400.10">
    <property type="entry name" value="Oligo-1,6-glucosidase, Domain 2"/>
    <property type="match status" value="1"/>
</dbReference>
<dbReference type="EC" id="3.2.1.20" evidence="3"/>
<evidence type="ECO:0000256" key="4">
    <source>
        <dbReference type="ARBA" id="ARBA00022664"/>
    </source>
</evidence>
<gene>
    <name evidence="13" type="ORF">GEV33_006591</name>
</gene>
<keyword evidence="9" id="KW-0472">Membrane</keyword>
<keyword evidence="7" id="KW-0269">Exonuclease</keyword>
<dbReference type="InterPro" id="IPR031984">
    <property type="entry name" value="SLC3A2_N"/>
</dbReference>
<dbReference type="GO" id="GO:0000956">
    <property type="term" value="P:nuclear-transcribed mRNA catabolic process"/>
    <property type="evidence" value="ECO:0007669"/>
    <property type="project" value="TreeGrafter"/>
</dbReference>
<dbReference type="Gene3D" id="3.40.50.12390">
    <property type="match status" value="1"/>
</dbReference>
<feature type="region of interest" description="Disordered" evidence="8">
    <location>
        <begin position="27"/>
        <end position="56"/>
    </location>
</feature>
<evidence type="ECO:0000313" key="14">
    <source>
        <dbReference type="Proteomes" id="UP000719412"/>
    </source>
</evidence>
<organism evidence="13 14">
    <name type="scientific">Tenebrio molitor</name>
    <name type="common">Yellow mealworm beetle</name>
    <dbReference type="NCBI Taxonomy" id="7067"/>
    <lineage>
        <taxon>Eukaryota</taxon>
        <taxon>Metazoa</taxon>
        <taxon>Ecdysozoa</taxon>
        <taxon>Arthropoda</taxon>
        <taxon>Hexapoda</taxon>
        <taxon>Insecta</taxon>
        <taxon>Pterygota</taxon>
        <taxon>Neoptera</taxon>
        <taxon>Endopterygota</taxon>
        <taxon>Coleoptera</taxon>
        <taxon>Polyphaga</taxon>
        <taxon>Cucujiformia</taxon>
        <taxon>Tenebrionidae</taxon>
        <taxon>Tenebrio</taxon>
    </lineage>
</organism>
<dbReference type="Proteomes" id="UP000719412">
    <property type="component" value="Unassembled WGS sequence"/>
</dbReference>
<comment type="caution">
    <text evidence="13">The sequence shown here is derived from an EMBL/GenBank/DDBJ whole genome shotgun (WGS) entry which is preliminary data.</text>
</comment>
<keyword evidence="14" id="KW-1185">Reference proteome</keyword>
<dbReference type="InterPro" id="IPR027073">
    <property type="entry name" value="5_3_exoribonuclease"/>
</dbReference>
<dbReference type="PANTHER" id="PTHR12341:SF41">
    <property type="entry name" value="5'-3' EXORIBONUCLEASE 2"/>
    <property type="match status" value="1"/>
</dbReference>
<protein>
    <recommendedName>
        <fullName evidence="3">alpha-glucosidase</fullName>
        <ecNumber evidence="3">3.2.1.20</ecNumber>
    </recommendedName>
</protein>
<dbReference type="InterPro" id="IPR006047">
    <property type="entry name" value="GH13_cat_dom"/>
</dbReference>
<evidence type="ECO:0000256" key="7">
    <source>
        <dbReference type="ARBA" id="ARBA00022839"/>
    </source>
</evidence>
<feature type="domain" description="Xrn1 N-terminal" evidence="11">
    <location>
        <begin position="552"/>
        <end position="711"/>
    </location>
</feature>
<reference evidence="13" key="1">
    <citation type="journal article" date="2020" name="J Insects Food Feed">
        <title>The yellow mealworm (Tenebrio molitor) genome: a resource for the emerging insects as food and feed industry.</title>
        <authorList>
            <person name="Eriksson T."/>
            <person name="Andere A."/>
            <person name="Kelstrup H."/>
            <person name="Emery V."/>
            <person name="Picard C."/>
        </authorList>
    </citation>
    <scope>NUCLEOTIDE SEQUENCE</scope>
    <source>
        <strain evidence="13">Stoneville</strain>
        <tissue evidence="13">Whole head</tissue>
    </source>
</reference>
<keyword evidence="9" id="KW-1133">Transmembrane helix</keyword>
<dbReference type="GO" id="GO:0005975">
    <property type="term" value="P:carbohydrate metabolic process"/>
    <property type="evidence" value="ECO:0007669"/>
    <property type="project" value="InterPro"/>
</dbReference>
<feature type="region of interest" description="Disordered" evidence="8">
    <location>
        <begin position="694"/>
        <end position="717"/>
    </location>
</feature>
<dbReference type="PANTHER" id="PTHR12341">
    <property type="entry name" value="5'-&gt;3' EXORIBONUCLEASE"/>
    <property type="match status" value="1"/>
</dbReference>
<dbReference type="GO" id="GO:0004558">
    <property type="term" value="F:alpha-1,4-glucosidase activity"/>
    <property type="evidence" value="ECO:0007669"/>
    <property type="project" value="UniProtKB-EC"/>
</dbReference>
<evidence type="ECO:0000256" key="2">
    <source>
        <dbReference type="ARBA" id="ARBA00006994"/>
    </source>
</evidence>
<dbReference type="Pfam" id="PF00128">
    <property type="entry name" value="Alpha-amylase"/>
    <property type="match status" value="1"/>
</dbReference>
<evidence type="ECO:0000259" key="12">
    <source>
        <dbReference type="Pfam" id="PF16028"/>
    </source>
</evidence>
<feature type="domain" description="Glycosyl hydrolase family 13 catalytic" evidence="10">
    <location>
        <begin position="183"/>
        <end position="378"/>
    </location>
</feature>
<dbReference type="InterPro" id="IPR017853">
    <property type="entry name" value="GH"/>
</dbReference>
<sequence>MDGNKLELTVKPTSDLPASYKAIPEADMEEAAVTRPKSIVKSKPPTPEADGADEKMLPNEEAVVAKQSPNEKQNGDAKLDIGELKTAFVGLTKEELMKYANDPFWVRLRWFLFITFWILWGMMLLGAVMIILAAPKCSPPPPRTWWEKGPLAELEDTNPEQINKLKELGVTGVIIQWPEDAYANFDQNHEFVKTIKQYKDQEVNVIVELEPGTSKIWFNESESQNSEFGDYYIWKQPKIVNNADGPQPPNNWVTVKNTSSWTYSESRKEFYYSPQGRPQLNFRNPNVTDEFAKVIKKFLGYGASGVRLRGAPYLLADGKFEDEIILQNAPGCFMTDYCSYSHSKTENLLELSTLLKEWRVVVKNMTENGPFMVADDLSNIEAYKVNNSFIVDLPLQSHLFHKSNANVTNIVQMLNSTFNINNITWPLWKINSTSEWDIITYLIPGTPLVTSTTVQNKQLLKMRESPSVMRGSFSFHAVKNNTVFAFIRVTAGNPGILVALNPSDNRTVVDFPANIKAVSEEVTVQLWSENYHEPDMIINVKQNAHSIPISPSRKYPSVIVHCIEQKAVDVNGVRVPTDSSEPNPNGVEFDNLYLDMNGIIHPCTHPEDRPAPRNEDEMMVAIFDCIDRIFNIVRPRKLLYMAIDGVAPRAKMNQQRSRRFRASKETVEKINEIKRIRAELLLRGADLPAEKPKEEHFDSNCITPGTPFMARNQGHTL</sequence>
<accession>A0A8J6HK99</accession>
<evidence type="ECO:0000256" key="3">
    <source>
        <dbReference type="ARBA" id="ARBA00012741"/>
    </source>
</evidence>
<dbReference type="GO" id="GO:0004534">
    <property type="term" value="F:5'-3' RNA exonuclease activity"/>
    <property type="evidence" value="ECO:0007669"/>
    <property type="project" value="TreeGrafter"/>
</dbReference>
<feature type="domain" description="Solute carrier family 3 member 2 N-terminal" evidence="12">
    <location>
        <begin position="76"/>
        <end position="151"/>
    </location>
</feature>
<dbReference type="InterPro" id="IPR004859">
    <property type="entry name" value="Xrn1_N"/>
</dbReference>
<comment type="similarity">
    <text evidence="2">Belongs to the 5'-3' exonuclease family. XRN2/RAT1 subfamily.</text>
</comment>
<dbReference type="SUPFAM" id="SSF51445">
    <property type="entry name" value="(Trans)glycosidases"/>
    <property type="match status" value="1"/>
</dbReference>
<evidence type="ECO:0000256" key="6">
    <source>
        <dbReference type="ARBA" id="ARBA00022801"/>
    </source>
</evidence>